<dbReference type="PANTHER" id="PTHR46599">
    <property type="entry name" value="PIGGYBAC TRANSPOSABLE ELEMENT-DERIVED PROTEIN 4"/>
    <property type="match status" value="1"/>
</dbReference>
<feature type="domain" description="PiggyBac transposable element-derived protein" evidence="2">
    <location>
        <begin position="197"/>
        <end position="295"/>
    </location>
</feature>
<evidence type="ECO:0000259" key="2">
    <source>
        <dbReference type="Pfam" id="PF13843"/>
    </source>
</evidence>
<feature type="compositionally biased region" description="Acidic residues" evidence="1">
    <location>
        <begin position="18"/>
        <end position="28"/>
    </location>
</feature>
<gene>
    <name evidence="3" type="ORF">NQ318_011172</name>
</gene>
<feature type="domain" description="PiggyBac transposable element-derived protein" evidence="2">
    <location>
        <begin position="111"/>
        <end position="164"/>
    </location>
</feature>
<reference evidence="3" key="1">
    <citation type="journal article" date="2023" name="Insect Mol. Biol.">
        <title>Genome sequencing provides insights into the evolution of gene families encoding plant cell wall-degrading enzymes in longhorned beetles.</title>
        <authorList>
            <person name="Shin N.R."/>
            <person name="Okamura Y."/>
            <person name="Kirsch R."/>
            <person name="Pauchet Y."/>
        </authorList>
    </citation>
    <scope>NUCLEOTIDE SEQUENCE</scope>
    <source>
        <strain evidence="3">AMC_N1</strain>
    </source>
</reference>
<proteinExistence type="predicted"/>
<feature type="region of interest" description="Disordered" evidence="1">
    <location>
        <begin position="86"/>
        <end position="107"/>
    </location>
</feature>
<evidence type="ECO:0000256" key="1">
    <source>
        <dbReference type="SAM" id="MobiDB-lite"/>
    </source>
</evidence>
<dbReference type="Proteomes" id="UP001162162">
    <property type="component" value="Unassembled WGS sequence"/>
</dbReference>
<dbReference type="Pfam" id="PF13843">
    <property type="entry name" value="DDE_Tnp_1_7"/>
    <property type="match status" value="2"/>
</dbReference>
<accession>A0AAV8YGK0</accession>
<evidence type="ECO:0000313" key="4">
    <source>
        <dbReference type="Proteomes" id="UP001162162"/>
    </source>
</evidence>
<protein>
    <recommendedName>
        <fullName evidence="2">PiggyBac transposable element-derived protein domain-containing protein</fullName>
    </recommendedName>
</protein>
<organism evidence="3 4">
    <name type="scientific">Aromia moschata</name>
    <dbReference type="NCBI Taxonomy" id="1265417"/>
    <lineage>
        <taxon>Eukaryota</taxon>
        <taxon>Metazoa</taxon>
        <taxon>Ecdysozoa</taxon>
        <taxon>Arthropoda</taxon>
        <taxon>Hexapoda</taxon>
        <taxon>Insecta</taxon>
        <taxon>Pterygota</taxon>
        <taxon>Neoptera</taxon>
        <taxon>Endopterygota</taxon>
        <taxon>Coleoptera</taxon>
        <taxon>Polyphaga</taxon>
        <taxon>Cucujiformia</taxon>
        <taxon>Chrysomeloidea</taxon>
        <taxon>Cerambycidae</taxon>
        <taxon>Cerambycinae</taxon>
        <taxon>Callichromatini</taxon>
        <taxon>Aromia</taxon>
    </lineage>
</organism>
<comment type="caution">
    <text evidence="3">The sequence shown here is derived from an EMBL/GenBank/DDBJ whole genome shotgun (WGS) entry which is preliminary data.</text>
</comment>
<feature type="compositionally biased region" description="Low complexity" evidence="1">
    <location>
        <begin position="89"/>
        <end position="98"/>
    </location>
</feature>
<dbReference type="PANTHER" id="PTHR46599:SF3">
    <property type="entry name" value="PIGGYBAC TRANSPOSABLE ELEMENT-DERIVED PROTEIN 4"/>
    <property type="match status" value="1"/>
</dbReference>
<keyword evidence="4" id="KW-1185">Reference proteome</keyword>
<feature type="region of interest" description="Disordered" evidence="1">
    <location>
        <begin position="1"/>
        <end position="74"/>
    </location>
</feature>
<dbReference type="EMBL" id="JAPWTK010000093">
    <property type="protein sequence ID" value="KAJ8950874.1"/>
    <property type="molecule type" value="Genomic_DNA"/>
</dbReference>
<sequence>MSSYENEQKKLQQLWDEFLSDEEQEDPYPDCHSCDEYVPSENNSTSSDSDKENFIPKRRKQSKHNDSSLENEALTEETIENILRQVATDSSSDSNSENDAMDDLGWGPVNGKVMTRNRFEQLLSMWHFNNNEHIHNQCGEIDEVKLRPLLEKLLQKFQEVVIPGPNDKTVQIMHRQWLHIQCESILWKGARSVGNASFNVVFSLMGNLLDKGRTLYTDNYSTGVHLAKELLKRKTHLVGIVRSNRKLNCTEVINKKLKKHEIVARESNSGIVMMKWKDTRDVIMLKTKHTDDKKDSPPARSGN</sequence>
<dbReference type="AlphaFoldDB" id="A0AAV8YGK0"/>
<dbReference type="InterPro" id="IPR029526">
    <property type="entry name" value="PGBD"/>
</dbReference>
<evidence type="ECO:0000313" key="3">
    <source>
        <dbReference type="EMBL" id="KAJ8950874.1"/>
    </source>
</evidence>
<name>A0AAV8YGK0_9CUCU</name>
<feature type="compositionally biased region" description="Basic and acidic residues" evidence="1">
    <location>
        <begin position="1"/>
        <end position="10"/>
    </location>
</feature>